<evidence type="ECO:0000313" key="2">
    <source>
        <dbReference type="Proteomes" id="UP001500665"/>
    </source>
</evidence>
<proteinExistence type="predicted"/>
<name>A0ABN1Q0A8_9ACTN</name>
<dbReference type="Gene3D" id="3.40.1800.10">
    <property type="entry name" value="His-Me finger endonucleases"/>
    <property type="match status" value="1"/>
</dbReference>
<evidence type="ECO:0008006" key="3">
    <source>
        <dbReference type="Google" id="ProtNLM"/>
    </source>
</evidence>
<evidence type="ECO:0000313" key="1">
    <source>
        <dbReference type="EMBL" id="GAA0935942.1"/>
    </source>
</evidence>
<dbReference type="RefSeq" id="WP_344235493.1">
    <property type="nucleotide sequence ID" value="NZ_BAAAHH010000001.1"/>
</dbReference>
<sequence length="142" mass="16219">MAASKTKQCKQCKKNRSERFFRSPKARYCSTCLKANRSRATHDRRVSETYGLEPGEYAVLFAAQGGKCAICKESRRERLSVDHDHKTGLVRMLACRRCNNYLLAKGARDRPEVLRAAADALENPPALRILGERYHIDFKDSR</sequence>
<organism evidence="1 2">
    <name type="scientific">Actinocorallia libanotica</name>
    <dbReference type="NCBI Taxonomy" id="46162"/>
    <lineage>
        <taxon>Bacteria</taxon>
        <taxon>Bacillati</taxon>
        <taxon>Actinomycetota</taxon>
        <taxon>Actinomycetes</taxon>
        <taxon>Streptosporangiales</taxon>
        <taxon>Thermomonosporaceae</taxon>
        <taxon>Actinocorallia</taxon>
    </lineage>
</organism>
<protein>
    <recommendedName>
        <fullName evidence="3">Recombination endonuclease VII</fullName>
    </recommendedName>
</protein>
<dbReference type="Pfam" id="PF02945">
    <property type="entry name" value="Endonuclease_7"/>
    <property type="match status" value="1"/>
</dbReference>
<dbReference type="EMBL" id="BAAAHH010000001">
    <property type="protein sequence ID" value="GAA0935942.1"/>
    <property type="molecule type" value="Genomic_DNA"/>
</dbReference>
<dbReference type="Proteomes" id="UP001500665">
    <property type="component" value="Unassembled WGS sequence"/>
</dbReference>
<gene>
    <name evidence="1" type="ORF">GCM10009550_01320</name>
</gene>
<dbReference type="InterPro" id="IPR004211">
    <property type="entry name" value="Endonuclease_7"/>
</dbReference>
<reference evidence="1 2" key="1">
    <citation type="journal article" date="2019" name="Int. J. Syst. Evol. Microbiol.">
        <title>The Global Catalogue of Microorganisms (GCM) 10K type strain sequencing project: providing services to taxonomists for standard genome sequencing and annotation.</title>
        <authorList>
            <consortium name="The Broad Institute Genomics Platform"/>
            <consortium name="The Broad Institute Genome Sequencing Center for Infectious Disease"/>
            <person name="Wu L."/>
            <person name="Ma J."/>
        </authorList>
    </citation>
    <scope>NUCLEOTIDE SEQUENCE [LARGE SCALE GENOMIC DNA]</scope>
    <source>
        <strain evidence="1 2">JCM 10696</strain>
    </source>
</reference>
<keyword evidence="2" id="KW-1185">Reference proteome</keyword>
<dbReference type="InterPro" id="IPR044925">
    <property type="entry name" value="His-Me_finger_sf"/>
</dbReference>
<comment type="caution">
    <text evidence="1">The sequence shown here is derived from an EMBL/GenBank/DDBJ whole genome shotgun (WGS) entry which is preliminary data.</text>
</comment>
<dbReference type="InterPro" id="IPR038563">
    <property type="entry name" value="Endonuclease_7_sf"/>
</dbReference>
<accession>A0ABN1Q0A8</accession>
<dbReference type="SUPFAM" id="SSF54060">
    <property type="entry name" value="His-Me finger endonucleases"/>
    <property type="match status" value="1"/>
</dbReference>